<proteinExistence type="predicted"/>
<dbReference type="Proteomes" id="UP001236663">
    <property type="component" value="Unassembled WGS sequence"/>
</dbReference>
<evidence type="ECO:0000313" key="1">
    <source>
        <dbReference type="EMBL" id="MDN3688906.1"/>
    </source>
</evidence>
<organism evidence="1 2">
    <name type="scientific">Cyclobacterium jeungdonense</name>
    <dbReference type="NCBI Taxonomy" id="708087"/>
    <lineage>
        <taxon>Bacteria</taxon>
        <taxon>Pseudomonadati</taxon>
        <taxon>Bacteroidota</taxon>
        <taxon>Cytophagia</taxon>
        <taxon>Cytophagales</taxon>
        <taxon>Cyclobacteriaceae</taxon>
        <taxon>Cyclobacterium</taxon>
    </lineage>
</organism>
<keyword evidence="2" id="KW-1185">Reference proteome</keyword>
<accession>A0ABT8CB53</accession>
<gene>
    <name evidence="1" type="ORF">QWZ15_13785</name>
</gene>
<name>A0ABT8CB53_9BACT</name>
<protein>
    <recommendedName>
        <fullName evidence="3">DUF3575 domain-containing protein</fullName>
    </recommendedName>
</protein>
<dbReference type="EMBL" id="JAUFQS010000014">
    <property type="protein sequence ID" value="MDN3688906.1"/>
    <property type="molecule type" value="Genomic_DNA"/>
</dbReference>
<reference evidence="2" key="1">
    <citation type="journal article" date="2019" name="Int. J. Syst. Evol. Microbiol.">
        <title>The Global Catalogue of Microorganisms (GCM) 10K type strain sequencing project: providing services to taxonomists for standard genome sequencing and annotation.</title>
        <authorList>
            <consortium name="The Broad Institute Genomics Platform"/>
            <consortium name="The Broad Institute Genome Sequencing Center for Infectious Disease"/>
            <person name="Wu L."/>
            <person name="Ma J."/>
        </authorList>
    </citation>
    <scope>NUCLEOTIDE SEQUENCE [LARGE SCALE GENOMIC DNA]</scope>
    <source>
        <strain evidence="2">CECT 7706</strain>
    </source>
</reference>
<sequence length="171" mass="18753">MEKFIIIVFLLLSQVGYSQVYLSSNSQHRNSEFKTEEGFSVFAPKKSIQLKTVKSVLGLQIGIAEPILGLSYERLFSSKLAAEVAIGLICVSIGPKVYFSPVRPEKVNFYVGVIGGAGYFSEGSYGYLPIGISRLWKNYIMLSFDVGPHTGNVYSDGEFGPGARFKVGKAF</sequence>
<dbReference type="RefSeq" id="WP_163387396.1">
    <property type="nucleotide sequence ID" value="NZ_JAUFQS010000014.1"/>
</dbReference>
<comment type="caution">
    <text evidence="1">The sequence shown here is derived from an EMBL/GenBank/DDBJ whole genome shotgun (WGS) entry which is preliminary data.</text>
</comment>
<evidence type="ECO:0000313" key="2">
    <source>
        <dbReference type="Proteomes" id="UP001236663"/>
    </source>
</evidence>
<evidence type="ECO:0008006" key="3">
    <source>
        <dbReference type="Google" id="ProtNLM"/>
    </source>
</evidence>